<protein>
    <submittedName>
        <fullName evidence="1">Uncharacterized protein</fullName>
    </submittedName>
</protein>
<accession>A0A2S8JPP2</accession>
<dbReference type="Proteomes" id="UP000655659">
    <property type="component" value="Unassembled WGS sequence"/>
</dbReference>
<dbReference type="RefSeq" id="WP_033814620.1">
    <property type="nucleotide sequence ID" value="NZ_AP027258.1"/>
</dbReference>
<reference evidence="2" key="3">
    <citation type="submission" date="2021-01" db="EMBL/GenBank/DDBJ databases">
        <title>Genomes of Escherichia coli STEC strains from raw meat-based diets for companion animals.</title>
        <authorList>
            <person name="Stevens M.J.A."/>
            <person name="Stephan R."/>
        </authorList>
    </citation>
    <scope>NUCLEOTIDE SEQUENCE</scope>
    <source>
        <strain evidence="2">ATC7-7</strain>
    </source>
</reference>
<evidence type="ECO:0000313" key="1">
    <source>
        <dbReference type="EMBL" id="EFM0253693.1"/>
    </source>
</evidence>
<evidence type="ECO:0000313" key="4">
    <source>
        <dbReference type="Proteomes" id="UP000255164"/>
    </source>
</evidence>
<dbReference type="Proteomes" id="UP000255164">
    <property type="component" value="Unassembled WGS sequence"/>
</dbReference>
<evidence type="ECO:0000313" key="5">
    <source>
        <dbReference type="Proteomes" id="UP000527548"/>
    </source>
</evidence>
<dbReference type="EMBL" id="UFZA01000002">
    <property type="protein sequence ID" value="STE71611.1"/>
    <property type="molecule type" value="Genomic_DNA"/>
</dbReference>
<gene>
    <name evidence="1" type="ORF">C719_002900</name>
    <name evidence="2" type="ORF">JNA68_05380</name>
    <name evidence="3" type="ORF">NCTC10082_04503</name>
</gene>
<sequence>MQTQLKVKGGYSHFFFANIEVSQRESNGGLVVVRDVNIPITTTTLSLLENYAVGQVLTLEQKNGDFFDVYYVGTDGNNFQFSTHC</sequence>
<dbReference type="EMBL" id="JAETYU010000005">
    <property type="protein sequence ID" value="MBL6202638.1"/>
    <property type="molecule type" value="Genomic_DNA"/>
</dbReference>
<dbReference type="Proteomes" id="UP000527548">
    <property type="component" value="Unassembled WGS sequence"/>
</dbReference>
<dbReference type="AlphaFoldDB" id="A0A2S8JPP2"/>
<evidence type="ECO:0000313" key="3">
    <source>
        <dbReference type="EMBL" id="STE71611.1"/>
    </source>
</evidence>
<reference evidence="3 4" key="1">
    <citation type="submission" date="2018-06" db="EMBL/GenBank/DDBJ databases">
        <authorList>
            <consortium name="Pathogen Informatics"/>
            <person name="Doyle S."/>
        </authorList>
    </citation>
    <scope>NUCLEOTIDE SEQUENCE [LARGE SCALE GENOMIC DNA]</scope>
    <source>
        <strain evidence="3 4">NCTC10082</strain>
    </source>
</reference>
<dbReference type="GeneID" id="75172012"/>
<proteinExistence type="predicted"/>
<name>A0A2S8JPP2_ECOLX</name>
<evidence type="ECO:0000313" key="2">
    <source>
        <dbReference type="EMBL" id="MBL6202638.1"/>
    </source>
</evidence>
<reference evidence="1 5" key="2">
    <citation type="submission" date="2018-08" db="EMBL/GenBank/DDBJ databases">
        <authorList>
            <consortium name="GenomeTrakr network: Whole genome sequencing for foodborne pathogen traceback"/>
        </authorList>
    </citation>
    <scope>NUCLEOTIDE SEQUENCE [LARGE SCALE GENOMIC DNA]</scope>
    <source>
        <strain evidence="1 5">AZ-TG73163</strain>
    </source>
</reference>
<organism evidence="1 5">
    <name type="scientific">Escherichia coli</name>
    <dbReference type="NCBI Taxonomy" id="562"/>
    <lineage>
        <taxon>Bacteria</taxon>
        <taxon>Pseudomonadati</taxon>
        <taxon>Pseudomonadota</taxon>
        <taxon>Gammaproteobacteria</taxon>
        <taxon>Enterobacterales</taxon>
        <taxon>Enterobacteriaceae</taxon>
        <taxon>Escherichia</taxon>
    </lineage>
</organism>
<dbReference type="EMBL" id="AATJOC010000010">
    <property type="protein sequence ID" value="EFM0253693.1"/>
    <property type="molecule type" value="Genomic_DNA"/>
</dbReference>